<evidence type="ECO:0000313" key="5">
    <source>
        <dbReference type="Proteomes" id="UP001214441"/>
    </source>
</evidence>
<dbReference type="RefSeq" id="WP_274044818.1">
    <property type="nucleotide sequence ID" value="NZ_JANCPR020000084.1"/>
</dbReference>
<dbReference type="Pfam" id="PF26526">
    <property type="entry name" value="DUF8175"/>
    <property type="match status" value="1"/>
</dbReference>
<proteinExistence type="predicted"/>
<feature type="compositionally biased region" description="Basic and acidic residues" evidence="1">
    <location>
        <begin position="1"/>
        <end position="12"/>
    </location>
</feature>
<evidence type="ECO:0000256" key="1">
    <source>
        <dbReference type="SAM" id="MobiDB-lite"/>
    </source>
</evidence>
<keyword evidence="2" id="KW-0812">Transmembrane</keyword>
<evidence type="ECO:0000313" key="4">
    <source>
        <dbReference type="EMBL" id="MDJ1138352.1"/>
    </source>
</evidence>
<dbReference type="InterPro" id="IPR058488">
    <property type="entry name" value="DUF8175"/>
</dbReference>
<keyword evidence="2" id="KW-0472">Membrane</keyword>
<feature type="compositionally biased region" description="Basic and acidic residues" evidence="1">
    <location>
        <begin position="64"/>
        <end position="77"/>
    </location>
</feature>
<name>A0ABT7AAJ0_9ACTN</name>
<comment type="caution">
    <text evidence="4">The sequence shown here is derived from an EMBL/GenBank/DDBJ whole genome shotgun (WGS) entry which is preliminary data.</text>
</comment>
<reference evidence="4 5" key="1">
    <citation type="submission" date="2023-05" db="EMBL/GenBank/DDBJ databases">
        <title>Streptantibioticus silvisoli sp. nov., acidotolerant actinomycetes 1 from pine litter.</title>
        <authorList>
            <person name="Swiecimska M."/>
            <person name="Golinska P."/>
            <person name="Sangal V."/>
            <person name="Wachnowicz B."/>
            <person name="Goodfellow M."/>
        </authorList>
    </citation>
    <scope>NUCLEOTIDE SEQUENCE [LARGE SCALE GENOMIC DNA]</scope>
    <source>
        <strain evidence="4 5">DSM 42109</strain>
    </source>
</reference>
<keyword evidence="2" id="KW-1133">Transmembrane helix</keyword>
<feature type="transmembrane region" description="Helical" evidence="2">
    <location>
        <begin position="44"/>
        <end position="62"/>
    </location>
</feature>
<dbReference type="EMBL" id="JANCPR020000084">
    <property type="protein sequence ID" value="MDJ1138352.1"/>
    <property type="molecule type" value="Genomic_DNA"/>
</dbReference>
<evidence type="ECO:0000256" key="2">
    <source>
        <dbReference type="SAM" id="Phobius"/>
    </source>
</evidence>
<accession>A0ABT7AAJ0</accession>
<feature type="domain" description="DUF8175" evidence="3">
    <location>
        <begin position="93"/>
        <end position="246"/>
    </location>
</feature>
<sequence length="277" mass="28991">MSDGGDYGHGRDPGSQGGAGRLTTRTRLPGSEGGGRPPSRPGRSLVTVVGVVVLLIAAIAFANRGDDGGDPRADEGRNGGAQSQPTAPSGKKPVDSAKTPATGFPHTRQGAESAAANFAVALVSADIIKPGKRDELIQQIFAPGKVAEMRTKMDKAYSPKFLDNLGLDENGEAKNGMTYVSRTSPVGTKTRAYSGSKAKLDVWCTGVFGTAGDKSTNPVTSDWFTLQLDLRWEDGDWKVQSFAQKEGPAPVNGDNRASGADEIADAVDEYGGFTYAR</sequence>
<feature type="region of interest" description="Disordered" evidence="1">
    <location>
        <begin position="1"/>
        <end position="43"/>
    </location>
</feature>
<gene>
    <name evidence="4" type="ORF">NMN56_041630</name>
</gene>
<feature type="region of interest" description="Disordered" evidence="1">
    <location>
        <begin position="64"/>
        <end position="110"/>
    </location>
</feature>
<organism evidence="4 5">
    <name type="scientific">Streptomyces iconiensis</name>
    <dbReference type="NCBI Taxonomy" id="1384038"/>
    <lineage>
        <taxon>Bacteria</taxon>
        <taxon>Bacillati</taxon>
        <taxon>Actinomycetota</taxon>
        <taxon>Actinomycetes</taxon>
        <taxon>Kitasatosporales</taxon>
        <taxon>Streptomycetaceae</taxon>
        <taxon>Streptomyces</taxon>
    </lineage>
</organism>
<protein>
    <recommendedName>
        <fullName evidence="3">DUF8175 domain-containing protein</fullName>
    </recommendedName>
</protein>
<dbReference type="Proteomes" id="UP001214441">
    <property type="component" value="Unassembled WGS sequence"/>
</dbReference>
<evidence type="ECO:0000259" key="3">
    <source>
        <dbReference type="Pfam" id="PF26526"/>
    </source>
</evidence>
<keyword evidence="5" id="KW-1185">Reference proteome</keyword>